<keyword evidence="3 4" id="KW-0687">Ribonucleoprotein</keyword>
<dbReference type="PROSITE" id="PS01167">
    <property type="entry name" value="RIBOSOMAL_L17"/>
    <property type="match status" value="1"/>
</dbReference>
<dbReference type="GO" id="GO:0006412">
    <property type="term" value="P:translation"/>
    <property type="evidence" value="ECO:0007669"/>
    <property type="project" value="UniProtKB-UniRule"/>
</dbReference>
<organism evidence="7 8">
    <name type="scientific">Fimbriiglobus ruber</name>
    <dbReference type="NCBI Taxonomy" id="1908690"/>
    <lineage>
        <taxon>Bacteria</taxon>
        <taxon>Pseudomonadati</taxon>
        <taxon>Planctomycetota</taxon>
        <taxon>Planctomycetia</taxon>
        <taxon>Gemmatales</taxon>
        <taxon>Gemmataceae</taxon>
        <taxon>Fimbriiglobus</taxon>
    </lineage>
</organism>
<comment type="subunit">
    <text evidence="4">Part of the 50S ribosomal subunit. Contacts protein L32.</text>
</comment>
<dbReference type="PANTHER" id="PTHR14413">
    <property type="entry name" value="RIBOSOMAL PROTEIN L17"/>
    <property type="match status" value="1"/>
</dbReference>
<dbReference type="PANTHER" id="PTHR14413:SF16">
    <property type="entry name" value="LARGE RIBOSOMAL SUBUNIT PROTEIN BL17M"/>
    <property type="match status" value="1"/>
</dbReference>
<feature type="region of interest" description="Disordered" evidence="6">
    <location>
        <begin position="152"/>
        <end position="195"/>
    </location>
</feature>
<keyword evidence="8" id="KW-1185">Reference proteome</keyword>
<evidence type="ECO:0000313" key="8">
    <source>
        <dbReference type="Proteomes" id="UP000214646"/>
    </source>
</evidence>
<dbReference type="GO" id="GO:0022625">
    <property type="term" value="C:cytosolic large ribosomal subunit"/>
    <property type="evidence" value="ECO:0007669"/>
    <property type="project" value="TreeGrafter"/>
</dbReference>
<dbReference type="HAMAP" id="MF_01368">
    <property type="entry name" value="Ribosomal_bL17"/>
    <property type="match status" value="1"/>
</dbReference>
<accession>A0A225DQE0</accession>
<evidence type="ECO:0000256" key="3">
    <source>
        <dbReference type="ARBA" id="ARBA00023274"/>
    </source>
</evidence>
<protein>
    <recommendedName>
        <fullName evidence="4">Large ribosomal subunit protein bL17</fullName>
    </recommendedName>
</protein>
<dbReference type="OrthoDB" id="9809073at2"/>
<evidence type="ECO:0000256" key="4">
    <source>
        <dbReference type="HAMAP-Rule" id="MF_01368"/>
    </source>
</evidence>
<dbReference type="NCBIfam" id="TIGR00059">
    <property type="entry name" value="L17"/>
    <property type="match status" value="1"/>
</dbReference>
<dbReference type="Gene3D" id="3.90.1030.10">
    <property type="entry name" value="Ribosomal protein L17"/>
    <property type="match status" value="1"/>
</dbReference>
<evidence type="ECO:0000256" key="2">
    <source>
        <dbReference type="ARBA" id="ARBA00022980"/>
    </source>
</evidence>
<feature type="compositionally biased region" description="Pro residues" evidence="6">
    <location>
        <begin position="162"/>
        <end position="182"/>
    </location>
</feature>
<comment type="caution">
    <text evidence="7">The sequence shown here is derived from an EMBL/GenBank/DDBJ whole genome shotgun (WGS) entry which is preliminary data.</text>
</comment>
<reference evidence="8" key="1">
    <citation type="submission" date="2017-06" db="EMBL/GenBank/DDBJ databases">
        <title>Genome analysis of Fimbriiglobus ruber SP5, the first member of the order Planctomycetales with confirmed chitinolytic capability.</title>
        <authorList>
            <person name="Ravin N.V."/>
            <person name="Rakitin A.L."/>
            <person name="Ivanova A.A."/>
            <person name="Beletsky A.V."/>
            <person name="Kulichevskaya I.S."/>
            <person name="Mardanov A.V."/>
            <person name="Dedysh S.N."/>
        </authorList>
    </citation>
    <scope>NUCLEOTIDE SEQUENCE [LARGE SCALE GENOMIC DNA]</scope>
    <source>
        <strain evidence="8">SP5</strain>
    </source>
</reference>
<evidence type="ECO:0000313" key="7">
    <source>
        <dbReference type="EMBL" id="OWK43680.1"/>
    </source>
</evidence>
<gene>
    <name evidence="4" type="primary">rplQ</name>
    <name evidence="7" type="ORF">FRUB_03279</name>
</gene>
<dbReference type="InterPro" id="IPR000456">
    <property type="entry name" value="Ribosomal_bL17"/>
</dbReference>
<comment type="similarity">
    <text evidence="1 4 5">Belongs to the bacterial ribosomal protein bL17 family.</text>
</comment>
<evidence type="ECO:0000256" key="1">
    <source>
        <dbReference type="ARBA" id="ARBA00008777"/>
    </source>
</evidence>
<dbReference type="AlphaFoldDB" id="A0A225DQE0"/>
<proteinExistence type="inferred from homology"/>
<evidence type="ECO:0000256" key="6">
    <source>
        <dbReference type="SAM" id="MobiDB-lite"/>
    </source>
</evidence>
<keyword evidence="2 4" id="KW-0689">Ribosomal protein</keyword>
<evidence type="ECO:0000256" key="5">
    <source>
        <dbReference type="RuleBase" id="RU000660"/>
    </source>
</evidence>
<dbReference type="InterPro" id="IPR036373">
    <property type="entry name" value="Ribosomal_bL17_sf"/>
</dbReference>
<dbReference type="RefSeq" id="WP_143393124.1">
    <property type="nucleotide sequence ID" value="NZ_NIDE01000004.1"/>
</dbReference>
<dbReference type="GO" id="GO:0003735">
    <property type="term" value="F:structural constituent of ribosome"/>
    <property type="evidence" value="ECO:0007669"/>
    <property type="project" value="InterPro"/>
</dbReference>
<dbReference type="Proteomes" id="UP000214646">
    <property type="component" value="Unassembled WGS sequence"/>
</dbReference>
<feature type="compositionally biased region" description="Low complexity" evidence="6">
    <location>
        <begin position="183"/>
        <end position="195"/>
    </location>
</feature>
<name>A0A225DQE0_9BACT</name>
<dbReference type="SUPFAM" id="SSF64263">
    <property type="entry name" value="Prokaryotic ribosomal protein L17"/>
    <property type="match status" value="1"/>
</dbReference>
<dbReference type="EMBL" id="NIDE01000004">
    <property type="protein sequence ID" value="OWK43680.1"/>
    <property type="molecule type" value="Genomic_DNA"/>
</dbReference>
<dbReference type="InterPro" id="IPR047859">
    <property type="entry name" value="Ribosomal_bL17_CS"/>
</dbReference>
<sequence length="195" mass="21240">MRHRLKGRALSRNASHRLALFRNLTRALITHERITTTVPKAKELRPFIEKIITLAKRAAVVNDGTPAGKSQALHFRRQAIMKLGPTHGTGVYGKDNELVEGNDTVLKKLFNEIGPRYKERPGGYTRILKLHERRLGDAGEQAIIELLKDGEQKVRAKAPAPARAPAPAPAPIPAPAPTPATEPTPSTEPGATPTV</sequence>
<dbReference type="Pfam" id="PF01196">
    <property type="entry name" value="Ribosomal_L17"/>
    <property type="match status" value="1"/>
</dbReference>